<evidence type="ECO:0008006" key="3">
    <source>
        <dbReference type="Google" id="ProtNLM"/>
    </source>
</evidence>
<dbReference type="SUPFAM" id="SSF89360">
    <property type="entry name" value="HesB-like domain"/>
    <property type="match status" value="1"/>
</dbReference>
<gene>
    <name evidence="1" type="ORF">GCM10008986_15310</name>
</gene>
<name>A0ABN1B6N4_9BACI</name>
<proteinExistence type="predicted"/>
<keyword evidence="2" id="KW-1185">Reference proteome</keyword>
<reference evidence="1 2" key="1">
    <citation type="journal article" date="2019" name="Int. J. Syst. Evol. Microbiol.">
        <title>The Global Catalogue of Microorganisms (GCM) 10K type strain sequencing project: providing services to taxonomists for standard genome sequencing and annotation.</title>
        <authorList>
            <consortium name="The Broad Institute Genomics Platform"/>
            <consortium name="The Broad Institute Genome Sequencing Center for Infectious Disease"/>
            <person name="Wu L."/>
            <person name="Ma J."/>
        </authorList>
    </citation>
    <scope>NUCLEOTIDE SEQUENCE [LARGE SCALE GENOMIC DNA]</scope>
    <source>
        <strain evidence="1 2">JCM 12389</strain>
    </source>
</reference>
<evidence type="ECO:0000313" key="2">
    <source>
        <dbReference type="Proteomes" id="UP001500880"/>
    </source>
</evidence>
<sequence length="96" mass="11285">MTLKITKEAANWYIDEMDLEQGDYLQFFVKLYGGIPTIFPSYFLGVAEGIDGEIAIQEDMEGIHFYINNQDKWLLDNHDLTIELDDDEPKFIFEER</sequence>
<evidence type="ECO:0000313" key="1">
    <source>
        <dbReference type="EMBL" id="GAA0490297.1"/>
    </source>
</evidence>
<dbReference type="RefSeq" id="WP_343839457.1">
    <property type="nucleotide sequence ID" value="NZ_BAAADO010000003.1"/>
</dbReference>
<dbReference type="Proteomes" id="UP001500880">
    <property type="component" value="Unassembled WGS sequence"/>
</dbReference>
<comment type="caution">
    <text evidence="1">The sequence shown here is derived from an EMBL/GenBank/DDBJ whole genome shotgun (WGS) entry which is preliminary data.</text>
</comment>
<organism evidence="1 2">
    <name type="scientific">Salinibacillus aidingensis</name>
    <dbReference type="NCBI Taxonomy" id="237684"/>
    <lineage>
        <taxon>Bacteria</taxon>
        <taxon>Bacillati</taxon>
        <taxon>Bacillota</taxon>
        <taxon>Bacilli</taxon>
        <taxon>Bacillales</taxon>
        <taxon>Bacillaceae</taxon>
        <taxon>Salinibacillus</taxon>
    </lineage>
</organism>
<accession>A0ABN1B6N4</accession>
<protein>
    <recommendedName>
        <fullName evidence="3">FeS cluster biogenesis domain-containing protein</fullName>
    </recommendedName>
</protein>
<dbReference type="InterPro" id="IPR035903">
    <property type="entry name" value="HesB-like_dom_sf"/>
</dbReference>
<dbReference type="EMBL" id="BAAADO010000003">
    <property type="protein sequence ID" value="GAA0490297.1"/>
    <property type="molecule type" value="Genomic_DNA"/>
</dbReference>